<evidence type="ECO:0000313" key="2">
    <source>
        <dbReference type="EMBL" id="PFG57307.1"/>
    </source>
</evidence>
<dbReference type="Pfam" id="PF12680">
    <property type="entry name" value="SnoaL_2"/>
    <property type="match status" value="1"/>
</dbReference>
<comment type="caution">
    <text evidence="2">The sequence shown here is derived from an EMBL/GenBank/DDBJ whole genome shotgun (WGS) entry which is preliminary data.</text>
</comment>
<feature type="domain" description="SnoaL-like" evidence="1">
    <location>
        <begin position="11"/>
        <end position="103"/>
    </location>
</feature>
<name>A0A2A9G0Q3_9PSEU</name>
<gene>
    <name evidence="2" type="ORF">ATK36_0881</name>
</gene>
<proteinExistence type="predicted"/>
<evidence type="ECO:0000313" key="3">
    <source>
        <dbReference type="Proteomes" id="UP000243542"/>
    </source>
</evidence>
<dbReference type="EMBL" id="PDJK01000001">
    <property type="protein sequence ID" value="PFG57307.1"/>
    <property type="molecule type" value="Genomic_DNA"/>
</dbReference>
<protein>
    <submittedName>
        <fullName evidence="2">Ketosteroid isomerase-like protein</fullName>
    </submittedName>
</protein>
<keyword evidence="3" id="KW-1185">Reference proteome</keyword>
<dbReference type="Gene3D" id="3.10.450.50">
    <property type="match status" value="1"/>
</dbReference>
<dbReference type="Proteomes" id="UP000243542">
    <property type="component" value="Unassembled WGS sequence"/>
</dbReference>
<keyword evidence="2" id="KW-0413">Isomerase</keyword>
<dbReference type="AlphaFoldDB" id="A0A2A9G0Q3"/>
<dbReference type="RefSeq" id="WP_098509916.1">
    <property type="nucleotide sequence ID" value="NZ_JBIAKZ010000010.1"/>
</dbReference>
<accession>A0A2A9G0Q3</accession>
<dbReference type="InterPro" id="IPR032710">
    <property type="entry name" value="NTF2-like_dom_sf"/>
</dbReference>
<evidence type="ECO:0000259" key="1">
    <source>
        <dbReference type="Pfam" id="PF12680"/>
    </source>
</evidence>
<dbReference type="InterPro" id="IPR037401">
    <property type="entry name" value="SnoaL-like"/>
</dbReference>
<dbReference type="GO" id="GO:0016853">
    <property type="term" value="F:isomerase activity"/>
    <property type="evidence" value="ECO:0007669"/>
    <property type="project" value="UniProtKB-KW"/>
</dbReference>
<dbReference type="SUPFAM" id="SSF54427">
    <property type="entry name" value="NTF2-like"/>
    <property type="match status" value="1"/>
</dbReference>
<reference evidence="2 3" key="1">
    <citation type="submission" date="2017-10" db="EMBL/GenBank/DDBJ databases">
        <title>Sequencing the genomes of 1000 actinobacteria strains.</title>
        <authorList>
            <person name="Klenk H.-P."/>
        </authorList>
    </citation>
    <scope>NUCLEOTIDE SEQUENCE [LARGE SCALE GENOMIC DNA]</scope>
    <source>
        <strain evidence="2 3">DSM 46092</strain>
    </source>
</reference>
<organism evidence="2 3">
    <name type="scientific">Amycolatopsis sulphurea</name>
    <dbReference type="NCBI Taxonomy" id="76022"/>
    <lineage>
        <taxon>Bacteria</taxon>
        <taxon>Bacillati</taxon>
        <taxon>Actinomycetota</taxon>
        <taxon>Actinomycetes</taxon>
        <taxon>Pseudonocardiales</taxon>
        <taxon>Pseudonocardiaceae</taxon>
        <taxon>Amycolatopsis</taxon>
    </lineage>
</organism>
<sequence length="121" mass="13793">MTDAACAENAVRRYYGLVDAGDIDGLVALFDEQAVYRRPGYPPLNGHEALRAFYRSRRVIAEGRHTVVQVLVHDRTAAVRGSFRGVLKDGGHCSVRFADFFLLSERHRFLERETYFFQPSI</sequence>